<organism evidence="1 2">
    <name type="scientific">Passalora fulva</name>
    <name type="common">Tomato leaf mold</name>
    <name type="synonym">Cladosporium fulvum</name>
    <dbReference type="NCBI Taxonomy" id="5499"/>
    <lineage>
        <taxon>Eukaryota</taxon>
        <taxon>Fungi</taxon>
        <taxon>Dikarya</taxon>
        <taxon>Ascomycota</taxon>
        <taxon>Pezizomycotina</taxon>
        <taxon>Dothideomycetes</taxon>
        <taxon>Dothideomycetidae</taxon>
        <taxon>Mycosphaerellales</taxon>
        <taxon>Mycosphaerellaceae</taxon>
        <taxon>Fulvia</taxon>
    </lineage>
</organism>
<reference evidence="1" key="1">
    <citation type="submission" date="2021-12" db="EMBL/GenBank/DDBJ databases">
        <authorList>
            <person name="Zaccaron A."/>
            <person name="Stergiopoulos I."/>
        </authorList>
    </citation>
    <scope>NUCLEOTIDE SEQUENCE</scope>
    <source>
        <strain evidence="1">Race5_Kim</strain>
    </source>
</reference>
<dbReference type="RefSeq" id="XP_047758901.1">
    <property type="nucleotide sequence ID" value="XM_047902272.1"/>
</dbReference>
<gene>
    <name evidence="1" type="ORF">CLAFUR5_03124</name>
</gene>
<keyword evidence="2" id="KW-1185">Reference proteome</keyword>
<sequence length="497" mass="57396">MSSSTHSDDWVFRLCGTCTSKTIDIRRLAEEDIEAEILDLFEAESDVQVSYHQTDEYCKDSRSLKTLFEPGAYQNTPVHIHFSRQPTPTAEAGSWFAARLSFRLADDSPMRHISPTFWPSRLMMVHRGSTTAELVSNVRRLVRSKLERDPLLNDVQVPTDEVLEDEHKIRPRLQTRFKTIVHSPTDALARLDLDCEDAYISRVEIIQDLFHDLESVQHMEIPITIKLWISEQTVQDGHNVVTRCVPKHTTPLHVRIGSFAYKTAGVKGNVTVEYPLLAKIRPVSFRYDGLCRMEAWDFDDLAINDVHHATWAPFNRFHLEGQFRSAQNERQLAIQVEKAHERGDYGRIPQLPTMALRPTHQASDIRQKPSAEVTVAVSFVNHLPDDAFQNLNMAINCQLALTDHDAPADAEQEIFKFIKEAASTAGYTLFNVRAKDTWRCELWVMNQDYISPKLYRFEDGTFAQFMLRERMEERGRKMYMECHIWPKEHRTARALPC</sequence>
<proteinExistence type="predicted"/>
<evidence type="ECO:0000313" key="2">
    <source>
        <dbReference type="Proteomes" id="UP000756132"/>
    </source>
</evidence>
<dbReference type="KEGG" id="ffu:CLAFUR5_03124"/>
<dbReference type="GeneID" id="71983002"/>
<reference evidence="1" key="2">
    <citation type="journal article" date="2022" name="Microb. Genom.">
        <title>A chromosome-scale genome assembly of the tomato pathogen Cladosporium fulvum reveals a compartmentalized genome architecture and the presence of a dispensable chromosome.</title>
        <authorList>
            <person name="Zaccaron A.Z."/>
            <person name="Chen L.H."/>
            <person name="Samaras A."/>
            <person name="Stergiopoulos I."/>
        </authorList>
    </citation>
    <scope>NUCLEOTIDE SEQUENCE</scope>
    <source>
        <strain evidence="1">Race5_Kim</strain>
    </source>
</reference>
<dbReference type="EMBL" id="CP090164">
    <property type="protein sequence ID" value="UJO14535.1"/>
    <property type="molecule type" value="Genomic_DNA"/>
</dbReference>
<dbReference type="Proteomes" id="UP000756132">
    <property type="component" value="Chromosome 2"/>
</dbReference>
<accession>A0A9Q8P5W5</accession>
<protein>
    <submittedName>
        <fullName evidence="1">Uncharacterized protein</fullName>
    </submittedName>
</protein>
<evidence type="ECO:0000313" key="1">
    <source>
        <dbReference type="EMBL" id="UJO14535.1"/>
    </source>
</evidence>
<dbReference type="AlphaFoldDB" id="A0A9Q8P5W5"/>
<dbReference type="OrthoDB" id="3818731at2759"/>
<name>A0A9Q8P5W5_PASFU</name>